<dbReference type="EMBL" id="CP039345">
    <property type="protein sequence ID" value="QCD78015.1"/>
    <property type="molecule type" value="Genomic_DNA"/>
</dbReference>
<evidence type="ECO:0000313" key="2">
    <source>
        <dbReference type="Proteomes" id="UP000501690"/>
    </source>
</evidence>
<gene>
    <name evidence="1" type="ORF">DEO72_LG1g1644</name>
</gene>
<proteinExistence type="predicted"/>
<protein>
    <submittedName>
        <fullName evidence="1">Uncharacterized protein</fullName>
    </submittedName>
</protein>
<name>A0A4D6KN79_VIGUN</name>
<accession>A0A4D6KN79</accession>
<reference evidence="1 2" key="1">
    <citation type="submission" date="2019-04" db="EMBL/GenBank/DDBJ databases">
        <title>An improved genome assembly and genetic linkage map for asparagus bean, Vigna unguiculata ssp. sesquipedialis.</title>
        <authorList>
            <person name="Xia Q."/>
            <person name="Zhang R."/>
            <person name="Dong Y."/>
        </authorList>
    </citation>
    <scope>NUCLEOTIDE SEQUENCE [LARGE SCALE GENOMIC DNA]</scope>
    <source>
        <tissue evidence="1">Leaf</tissue>
    </source>
</reference>
<keyword evidence="2" id="KW-1185">Reference proteome</keyword>
<dbReference type="AlphaFoldDB" id="A0A4D6KN79"/>
<sequence>MERGYDDFICGICLESKPVSERFKDGNCVDAKFATVVGWRIGMDIYAVDDELVRKSGRHVPIAPSLSKVLVDVNTLHAGVGAISATFVARNGSLVTRAGILLLFKPDTISNE</sequence>
<organism evidence="1 2">
    <name type="scientific">Vigna unguiculata</name>
    <name type="common">Cowpea</name>
    <dbReference type="NCBI Taxonomy" id="3917"/>
    <lineage>
        <taxon>Eukaryota</taxon>
        <taxon>Viridiplantae</taxon>
        <taxon>Streptophyta</taxon>
        <taxon>Embryophyta</taxon>
        <taxon>Tracheophyta</taxon>
        <taxon>Spermatophyta</taxon>
        <taxon>Magnoliopsida</taxon>
        <taxon>eudicotyledons</taxon>
        <taxon>Gunneridae</taxon>
        <taxon>Pentapetalae</taxon>
        <taxon>rosids</taxon>
        <taxon>fabids</taxon>
        <taxon>Fabales</taxon>
        <taxon>Fabaceae</taxon>
        <taxon>Papilionoideae</taxon>
        <taxon>50 kb inversion clade</taxon>
        <taxon>NPAAA clade</taxon>
        <taxon>indigoferoid/millettioid clade</taxon>
        <taxon>Phaseoleae</taxon>
        <taxon>Vigna</taxon>
    </lineage>
</organism>
<dbReference type="Proteomes" id="UP000501690">
    <property type="component" value="Linkage Group LG1"/>
</dbReference>
<evidence type="ECO:0000313" key="1">
    <source>
        <dbReference type="EMBL" id="QCD78015.1"/>
    </source>
</evidence>